<evidence type="ECO:0000256" key="7">
    <source>
        <dbReference type="ARBA" id="ARBA00022801"/>
    </source>
</evidence>
<dbReference type="EC" id="3.4.16.2" evidence="14"/>
<dbReference type="AlphaFoldDB" id="A0A833SAM7"/>
<reference evidence="19" key="1">
    <citation type="submission" date="2019-11" db="EMBL/GenBank/DDBJ databases">
        <title>The nuclear and mitochondrial genomes of Frieseomelitta varia - a highly eusocial stingless bee (Meliponini) with a permanently sterile worker caste.</title>
        <authorList>
            <person name="Freitas F.C.P."/>
            <person name="Lourenco A.P."/>
            <person name="Nunes F.M.F."/>
            <person name="Paschoal A.R."/>
            <person name="Abreu F.C.P."/>
            <person name="Barbin F.O."/>
            <person name="Bataglia L."/>
            <person name="Cardoso-Junior C.A.M."/>
            <person name="Cervoni M.S."/>
            <person name="Silva S.R."/>
            <person name="Dalarmi F."/>
            <person name="Del Lama M.A."/>
            <person name="Depintor T.S."/>
            <person name="Ferreira K.M."/>
            <person name="Goria P.S."/>
            <person name="Jaskot M.C."/>
            <person name="Lago D.C."/>
            <person name="Luna-Lucena D."/>
            <person name="Moda L.M."/>
            <person name="Nascimento L."/>
            <person name="Pedrino M."/>
            <person name="Rabico F.O."/>
            <person name="Sanches F.C."/>
            <person name="Santos D.E."/>
            <person name="Santos C.G."/>
            <person name="Vieira J."/>
            <person name="Lopes T.F."/>
            <person name="Barchuk A.R."/>
            <person name="Hartfelder K."/>
            <person name="Simoes Z.L.P."/>
            <person name="Bitondi M.M.G."/>
            <person name="Pinheiro D.G."/>
        </authorList>
    </citation>
    <scope>NUCLEOTIDE SEQUENCE</scope>
    <source>
        <strain evidence="19">USP_RPSP 00005682</strain>
        <tissue evidence="19">Whole individual</tissue>
    </source>
</reference>
<keyword evidence="8" id="KW-0865">Zymogen</keyword>
<accession>A0A833SAM7</accession>
<dbReference type="GO" id="GO:0004185">
    <property type="term" value="F:serine-type carboxypeptidase activity"/>
    <property type="evidence" value="ECO:0007669"/>
    <property type="project" value="UniProtKB-EC"/>
</dbReference>
<dbReference type="OrthoDB" id="2130629at2759"/>
<evidence type="ECO:0000256" key="4">
    <source>
        <dbReference type="ARBA" id="ARBA00022645"/>
    </source>
</evidence>
<keyword evidence="5" id="KW-0645">Protease</keyword>
<comment type="caution">
    <text evidence="19">The sequence shown here is derived from an EMBL/GenBank/DDBJ whole genome shotgun (WGS) entry which is preliminary data.</text>
</comment>
<evidence type="ECO:0000256" key="9">
    <source>
        <dbReference type="ARBA" id="ARBA00023157"/>
    </source>
</evidence>
<feature type="chain" id="PRO_5032507828" description="Lysosomal Pro-X carboxypeptidase" evidence="18">
    <location>
        <begin position="27"/>
        <end position="498"/>
    </location>
</feature>
<comment type="similarity">
    <text evidence="2">Belongs to the peptidase S28 family.</text>
</comment>
<evidence type="ECO:0000256" key="15">
    <source>
        <dbReference type="ARBA" id="ARBA00073691"/>
    </source>
</evidence>
<sequence>MHFGMKAHNILLLIFIALCQPAVQYAFLNRFYRSYHEQLRTQIESHSAKYKYEIKTIDMPVDHFSFSVLDTFKLRYLLNNTWQKPKDAPIFFYTGNEGNIETFAQNTGFMWDIAPEFGALLVFAEHRYYGESMPYSNKSYADLSHLGYLTSQQALEDYVDLIQYLRSKPEYKHSPVIVFGGSYGGMLSAWIRIKYPHIVQGAIASSAPILQFSGVTECEAFLRIVTSDFKIAHSNCPKLIRKSWNVIYNITSNDKGKKWLSDNWKLCQPLKNTSDVKQLISYLEDIYTNLAVVNYPYNASFLAPLPAYPVNAVCKHLTNQSLAGMELLTAIHKAISIFTNYTKETKCLNLNDSTPELGAVGWSFQACTEMVMPICSDGVNDMFEPRPWNLDEYTKDCVKQYSVKPQPNLVCEQYGCKDLSTATNIIFSNGLMDPWSSGGVLRNLSSSAIAVVIPESAHHLDLRSSDANDPYSVVLARKYHRFFIRKWIEEYRDKNKSY</sequence>
<dbReference type="InterPro" id="IPR008758">
    <property type="entry name" value="Peptidase_S28"/>
</dbReference>
<gene>
    <name evidence="19" type="ORF">E2986_04482</name>
</gene>
<dbReference type="FunFam" id="1.20.120.980:FF:000002">
    <property type="entry name" value="lysosomal Pro-X carboxypeptidase"/>
    <property type="match status" value="1"/>
</dbReference>
<keyword evidence="6 18" id="KW-0732">Signal</keyword>
<evidence type="ECO:0000256" key="11">
    <source>
        <dbReference type="ARBA" id="ARBA00023228"/>
    </source>
</evidence>
<evidence type="ECO:0000256" key="16">
    <source>
        <dbReference type="ARBA" id="ARBA00076475"/>
    </source>
</evidence>
<feature type="signal peptide" evidence="18">
    <location>
        <begin position="1"/>
        <end position="26"/>
    </location>
</feature>
<dbReference type="Gene3D" id="1.20.120.980">
    <property type="entry name" value="Serine carboxypeptidase S28, SKS domain"/>
    <property type="match status" value="1"/>
</dbReference>
<dbReference type="GO" id="GO:0008239">
    <property type="term" value="F:dipeptidyl-peptidase activity"/>
    <property type="evidence" value="ECO:0007669"/>
    <property type="project" value="TreeGrafter"/>
</dbReference>
<comment type="subcellular location">
    <subcellularLocation>
        <location evidence="1">Lysosome</location>
    </subcellularLocation>
</comment>
<keyword evidence="7" id="KW-0378">Hydrolase</keyword>
<keyword evidence="10" id="KW-0325">Glycoprotein</keyword>
<evidence type="ECO:0000256" key="3">
    <source>
        <dbReference type="ARBA" id="ARBA00011738"/>
    </source>
</evidence>
<evidence type="ECO:0000256" key="14">
    <source>
        <dbReference type="ARBA" id="ARBA00066456"/>
    </source>
</evidence>
<dbReference type="GO" id="GO:0005764">
    <property type="term" value="C:lysosome"/>
    <property type="evidence" value="ECO:0007669"/>
    <property type="project" value="UniProtKB-SubCell"/>
</dbReference>
<name>A0A833SAM7_9HYME</name>
<dbReference type="Proteomes" id="UP000655588">
    <property type="component" value="Unassembled WGS sequence"/>
</dbReference>
<dbReference type="PANTHER" id="PTHR11010">
    <property type="entry name" value="PROTEASE S28 PRO-X CARBOXYPEPTIDASE-RELATED"/>
    <property type="match status" value="1"/>
</dbReference>
<evidence type="ECO:0000256" key="2">
    <source>
        <dbReference type="ARBA" id="ARBA00011079"/>
    </source>
</evidence>
<keyword evidence="4" id="KW-0121">Carboxypeptidase</keyword>
<dbReference type="InterPro" id="IPR029058">
    <property type="entry name" value="AB_hydrolase_fold"/>
</dbReference>
<keyword evidence="11" id="KW-0458">Lysosome</keyword>
<keyword evidence="20" id="KW-1185">Reference proteome</keyword>
<evidence type="ECO:0000256" key="1">
    <source>
        <dbReference type="ARBA" id="ARBA00004371"/>
    </source>
</evidence>
<comment type="function">
    <text evidence="13">Cleaves C-terminal amino acids linked to proline in peptides such as angiotensin II, III and des-Arg9-bradykinin. This cleavage occurs at acidic pH, but enzymatic activity is retained with some substrates at neutral pH.</text>
</comment>
<dbReference type="GO" id="GO:0006508">
    <property type="term" value="P:proteolysis"/>
    <property type="evidence" value="ECO:0007669"/>
    <property type="project" value="UniProtKB-KW"/>
</dbReference>
<evidence type="ECO:0000256" key="10">
    <source>
        <dbReference type="ARBA" id="ARBA00023180"/>
    </source>
</evidence>
<protein>
    <recommendedName>
        <fullName evidence="15">Lysosomal Pro-X carboxypeptidase</fullName>
        <ecNumber evidence="14">3.4.16.2</ecNumber>
    </recommendedName>
    <alternativeName>
        <fullName evidence="17">Proline carboxypeptidase</fullName>
    </alternativeName>
    <alternativeName>
        <fullName evidence="16">Prolylcarboxypeptidase</fullName>
    </alternativeName>
</protein>
<dbReference type="SUPFAM" id="SSF53474">
    <property type="entry name" value="alpha/beta-Hydrolases"/>
    <property type="match status" value="1"/>
</dbReference>
<evidence type="ECO:0000313" key="20">
    <source>
        <dbReference type="Proteomes" id="UP000655588"/>
    </source>
</evidence>
<comment type="subunit">
    <text evidence="3">Homodimer.</text>
</comment>
<evidence type="ECO:0000256" key="8">
    <source>
        <dbReference type="ARBA" id="ARBA00023145"/>
    </source>
</evidence>
<dbReference type="PANTHER" id="PTHR11010:SF38">
    <property type="entry name" value="LYSOSOMAL PRO-X CARBOXYPEPTIDASE"/>
    <property type="match status" value="1"/>
</dbReference>
<evidence type="ECO:0000256" key="6">
    <source>
        <dbReference type="ARBA" id="ARBA00022729"/>
    </source>
</evidence>
<evidence type="ECO:0000256" key="13">
    <source>
        <dbReference type="ARBA" id="ARBA00059701"/>
    </source>
</evidence>
<dbReference type="Gene3D" id="3.40.50.1820">
    <property type="entry name" value="alpha/beta hydrolase"/>
    <property type="match status" value="1"/>
</dbReference>
<dbReference type="EMBL" id="WNWW01000202">
    <property type="protein sequence ID" value="KAF3428781.1"/>
    <property type="molecule type" value="Genomic_DNA"/>
</dbReference>
<organism evidence="19 20">
    <name type="scientific">Frieseomelitta varia</name>
    <dbReference type="NCBI Taxonomy" id="561572"/>
    <lineage>
        <taxon>Eukaryota</taxon>
        <taxon>Metazoa</taxon>
        <taxon>Ecdysozoa</taxon>
        <taxon>Arthropoda</taxon>
        <taxon>Hexapoda</taxon>
        <taxon>Insecta</taxon>
        <taxon>Pterygota</taxon>
        <taxon>Neoptera</taxon>
        <taxon>Endopterygota</taxon>
        <taxon>Hymenoptera</taxon>
        <taxon>Apocrita</taxon>
        <taxon>Aculeata</taxon>
        <taxon>Apoidea</taxon>
        <taxon>Anthophila</taxon>
        <taxon>Apidae</taxon>
        <taxon>Frieseomelitta</taxon>
    </lineage>
</organism>
<dbReference type="Pfam" id="PF05577">
    <property type="entry name" value="Peptidase_S28"/>
    <property type="match status" value="1"/>
</dbReference>
<evidence type="ECO:0000313" key="19">
    <source>
        <dbReference type="EMBL" id="KAF3428781.1"/>
    </source>
</evidence>
<comment type="catalytic activity">
    <reaction evidence="12">
        <text>Cleavage of a -Pro-|-Xaa bond to release a C-terminal amino acid.</text>
        <dbReference type="EC" id="3.4.16.2"/>
    </reaction>
</comment>
<evidence type="ECO:0000256" key="18">
    <source>
        <dbReference type="SAM" id="SignalP"/>
    </source>
</evidence>
<evidence type="ECO:0000256" key="12">
    <source>
        <dbReference type="ARBA" id="ARBA00052013"/>
    </source>
</evidence>
<evidence type="ECO:0000256" key="17">
    <source>
        <dbReference type="ARBA" id="ARBA00076608"/>
    </source>
</evidence>
<keyword evidence="9" id="KW-1015">Disulfide bond</keyword>
<dbReference type="InterPro" id="IPR042269">
    <property type="entry name" value="Ser_carbopepase_S28_SKS"/>
</dbReference>
<proteinExistence type="inferred from homology"/>
<evidence type="ECO:0000256" key="5">
    <source>
        <dbReference type="ARBA" id="ARBA00022670"/>
    </source>
</evidence>